<evidence type="ECO:0000313" key="3">
    <source>
        <dbReference type="Proteomes" id="UP000715441"/>
    </source>
</evidence>
<evidence type="ECO:0000256" key="1">
    <source>
        <dbReference type="SAM" id="MobiDB-lite"/>
    </source>
</evidence>
<keyword evidence="3" id="KW-1185">Reference proteome</keyword>
<dbReference type="Proteomes" id="UP000715441">
    <property type="component" value="Unassembled WGS sequence"/>
</dbReference>
<comment type="caution">
    <text evidence="2">The sequence shown here is derived from an EMBL/GenBank/DDBJ whole genome shotgun (WGS) entry which is preliminary data.</text>
</comment>
<dbReference type="EMBL" id="JAAXLS010000031">
    <property type="protein sequence ID" value="NKQ57132.1"/>
    <property type="molecule type" value="Genomic_DNA"/>
</dbReference>
<sequence>MTIEQWQRVKAQTTAAKARGKRPAGTAGAETKLAGWGEVAGQEALFAEDTAKRGES</sequence>
<protein>
    <submittedName>
        <fullName evidence="2">Uncharacterized protein</fullName>
    </submittedName>
</protein>
<organism evidence="2 3">
    <name type="scientific">Amycolatopsis acididurans</name>
    <dbReference type="NCBI Taxonomy" id="2724524"/>
    <lineage>
        <taxon>Bacteria</taxon>
        <taxon>Bacillati</taxon>
        <taxon>Actinomycetota</taxon>
        <taxon>Actinomycetes</taxon>
        <taxon>Pseudonocardiales</taxon>
        <taxon>Pseudonocardiaceae</taxon>
        <taxon>Amycolatopsis</taxon>
    </lineage>
</organism>
<gene>
    <name evidence="2" type="ORF">HFP15_30105</name>
</gene>
<name>A0ABX1JBF8_9PSEU</name>
<evidence type="ECO:0000313" key="2">
    <source>
        <dbReference type="EMBL" id="NKQ57132.1"/>
    </source>
</evidence>
<reference evidence="2 3" key="1">
    <citation type="submission" date="2020-04" db="EMBL/GenBank/DDBJ databases">
        <title>Novel species.</title>
        <authorList>
            <person name="Teo W.F.A."/>
            <person name="Lipun K."/>
            <person name="Srisuk N."/>
            <person name="Duangmal K."/>
        </authorList>
    </citation>
    <scope>NUCLEOTIDE SEQUENCE [LARGE SCALE GENOMIC DNA]</scope>
    <source>
        <strain evidence="2 3">K13G38</strain>
    </source>
</reference>
<accession>A0ABX1JBF8</accession>
<proteinExistence type="predicted"/>
<feature type="region of interest" description="Disordered" evidence="1">
    <location>
        <begin position="1"/>
        <end position="32"/>
    </location>
</feature>
<dbReference type="RefSeq" id="WP_168520154.1">
    <property type="nucleotide sequence ID" value="NZ_JAAXLS010000031.1"/>
</dbReference>